<gene>
    <name evidence="2" type="ORF">EVAR_46696_1</name>
</gene>
<reference evidence="2 3" key="1">
    <citation type="journal article" date="2019" name="Commun. Biol.">
        <title>The bagworm genome reveals a unique fibroin gene that provides high tensile strength.</title>
        <authorList>
            <person name="Kono N."/>
            <person name="Nakamura H."/>
            <person name="Ohtoshi R."/>
            <person name="Tomita M."/>
            <person name="Numata K."/>
            <person name="Arakawa K."/>
        </authorList>
    </citation>
    <scope>NUCLEOTIDE SEQUENCE [LARGE SCALE GENOMIC DNA]</scope>
</reference>
<feature type="compositionally biased region" description="Low complexity" evidence="1">
    <location>
        <begin position="46"/>
        <end position="72"/>
    </location>
</feature>
<keyword evidence="3" id="KW-1185">Reference proteome</keyword>
<comment type="caution">
    <text evidence="2">The sequence shown here is derived from an EMBL/GenBank/DDBJ whole genome shotgun (WGS) entry which is preliminary data.</text>
</comment>
<protein>
    <submittedName>
        <fullName evidence="2">Uncharacterized protein</fullName>
    </submittedName>
</protein>
<dbReference type="Proteomes" id="UP000299102">
    <property type="component" value="Unassembled WGS sequence"/>
</dbReference>
<proteinExistence type="predicted"/>
<sequence length="102" mass="10812">MEVISRALKFTIRSDVCASRRIKSWMRLAMPRLAMMNRRVIGPGTPSVSPSPLAAPASSTPSAPASAPAPALLEDDPATNCNALTSVTPHHHRACGSMTTFI</sequence>
<evidence type="ECO:0000313" key="2">
    <source>
        <dbReference type="EMBL" id="GBP70201.1"/>
    </source>
</evidence>
<dbReference type="EMBL" id="BGZK01001066">
    <property type="protein sequence ID" value="GBP70201.1"/>
    <property type="molecule type" value="Genomic_DNA"/>
</dbReference>
<evidence type="ECO:0000313" key="3">
    <source>
        <dbReference type="Proteomes" id="UP000299102"/>
    </source>
</evidence>
<name>A0A4C1Y1U1_EUMVA</name>
<accession>A0A4C1Y1U1</accession>
<evidence type="ECO:0000256" key="1">
    <source>
        <dbReference type="SAM" id="MobiDB-lite"/>
    </source>
</evidence>
<dbReference type="OrthoDB" id="8123483at2759"/>
<feature type="region of interest" description="Disordered" evidence="1">
    <location>
        <begin position="40"/>
        <end position="74"/>
    </location>
</feature>
<organism evidence="2 3">
    <name type="scientific">Eumeta variegata</name>
    <name type="common">Bagworm moth</name>
    <name type="synonym">Eumeta japonica</name>
    <dbReference type="NCBI Taxonomy" id="151549"/>
    <lineage>
        <taxon>Eukaryota</taxon>
        <taxon>Metazoa</taxon>
        <taxon>Ecdysozoa</taxon>
        <taxon>Arthropoda</taxon>
        <taxon>Hexapoda</taxon>
        <taxon>Insecta</taxon>
        <taxon>Pterygota</taxon>
        <taxon>Neoptera</taxon>
        <taxon>Endopterygota</taxon>
        <taxon>Lepidoptera</taxon>
        <taxon>Glossata</taxon>
        <taxon>Ditrysia</taxon>
        <taxon>Tineoidea</taxon>
        <taxon>Psychidae</taxon>
        <taxon>Oiketicinae</taxon>
        <taxon>Eumeta</taxon>
    </lineage>
</organism>
<dbReference type="AlphaFoldDB" id="A0A4C1Y1U1"/>